<comment type="caution">
    <text evidence="1">The sequence shown here is derived from an EMBL/GenBank/DDBJ whole genome shotgun (WGS) entry which is preliminary data.</text>
</comment>
<accession>A0A9W9Z644</accession>
<organism evidence="1 2">
    <name type="scientific">Desmophyllum pertusum</name>
    <dbReference type="NCBI Taxonomy" id="174260"/>
    <lineage>
        <taxon>Eukaryota</taxon>
        <taxon>Metazoa</taxon>
        <taxon>Cnidaria</taxon>
        <taxon>Anthozoa</taxon>
        <taxon>Hexacorallia</taxon>
        <taxon>Scleractinia</taxon>
        <taxon>Caryophylliina</taxon>
        <taxon>Caryophylliidae</taxon>
        <taxon>Desmophyllum</taxon>
    </lineage>
</organism>
<proteinExistence type="predicted"/>
<dbReference type="EMBL" id="MU826428">
    <property type="protein sequence ID" value="KAJ7375948.1"/>
    <property type="molecule type" value="Genomic_DNA"/>
</dbReference>
<sequence>VESKLIRDRTSHRSDAPLKYGKLDEKVVSNVSAILGPKCETNVESHKDEIAKDGAKLVNFDHNLKQL</sequence>
<keyword evidence="2" id="KW-1185">Reference proteome</keyword>
<dbReference type="OrthoDB" id="5962488at2759"/>
<gene>
    <name evidence="1" type="ORF">OS493_037863</name>
</gene>
<dbReference type="Proteomes" id="UP001163046">
    <property type="component" value="Unassembled WGS sequence"/>
</dbReference>
<reference evidence="1" key="1">
    <citation type="submission" date="2023-01" db="EMBL/GenBank/DDBJ databases">
        <title>Genome assembly of the deep-sea coral Lophelia pertusa.</title>
        <authorList>
            <person name="Herrera S."/>
            <person name="Cordes E."/>
        </authorList>
    </citation>
    <scope>NUCLEOTIDE SEQUENCE</scope>
    <source>
        <strain evidence="1">USNM1676648</strain>
        <tissue evidence="1">Polyp</tissue>
    </source>
</reference>
<feature type="non-terminal residue" evidence="1">
    <location>
        <position position="1"/>
    </location>
</feature>
<evidence type="ECO:0000313" key="2">
    <source>
        <dbReference type="Proteomes" id="UP001163046"/>
    </source>
</evidence>
<name>A0A9W9Z644_9CNID</name>
<protein>
    <submittedName>
        <fullName evidence="1">Uncharacterized protein</fullName>
    </submittedName>
</protein>
<evidence type="ECO:0000313" key="1">
    <source>
        <dbReference type="EMBL" id="KAJ7375948.1"/>
    </source>
</evidence>
<dbReference type="AlphaFoldDB" id="A0A9W9Z644"/>